<dbReference type="PIR" id="T21702">
    <property type="entry name" value="T21702"/>
</dbReference>
<dbReference type="CTD" id="173129"/>
<dbReference type="eggNOG" id="KOG4297">
    <property type="taxonomic scope" value="Eukaryota"/>
</dbReference>
<dbReference type="GeneID" id="173129"/>
<gene>
    <name evidence="1" type="ORF">CELE_F33E2.5</name>
    <name evidence="1 3" type="ORF">F33E2.5</name>
</gene>
<dbReference type="Bgee" id="WBGene00009361">
    <property type="expression patterns" value="Expressed in pharyngeal muscle cell (C elegans) and 4 other cell types or tissues"/>
</dbReference>
<evidence type="ECO:0000313" key="3">
    <source>
        <dbReference type="WormBase" id="F33E2.5"/>
    </source>
</evidence>
<sequence length="291" mass="33601">MSKLTAAYNKTRECVVTRSKIMMGYPEARYPTIPKILKKTADFQKLEGSKDRIAFTLSQEPIADKKCTEMIKNVLLEQFQDTDIPANYIAVSMALPNFKIGQNCHDFQPLDWYKNIKGYFTYKKITEQVQAAYFNDEAGNQFLAGVCYYATPAGKWVAKLQTEQTLLRFEFQKAEPFPLNSKSRFDTKAFKKFARYGRYCETEGCRVLVWVGKADGQIVHLNYHPVYCMQWTKGCAECAKDHFEYMWIAPEEPVVQKSKEEDYILKAPEDKDLSDFDQLSDVLNVDAISLH</sequence>
<evidence type="ECO:0000313" key="2">
    <source>
        <dbReference type="Proteomes" id="UP000001940"/>
    </source>
</evidence>
<proteinExistence type="predicted"/>
<dbReference type="OMA" id="FRAIRAY"/>
<keyword evidence="2" id="KW-1185">Reference proteome</keyword>
<protein>
    <submittedName>
        <fullName evidence="1">YqaJ domain-containing protein</fullName>
    </submittedName>
</protein>
<dbReference type="InParanoid" id="O01702"/>
<dbReference type="PANTHER" id="PTHR34005">
    <property type="entry name" value="PROTEIN CBG15054-RELATED"/>
    <property type="match status" value="1"/>
</dbReference>
<dbReference type="FunCoup" id="O01702">
    <property type="interactions" value="1246"/>
</dbReference>
<dbReference type="OrthoDB" id="5772752at2759"/>
<dbReference type="RefSeq" id="NP_493191.1">
    <property type="nucleotide sequence ID" value="NM_060790.4"/>
</dbReference>
<reference evidence="1 2" key="1">
    <citation type="journal article" date="1998" name="Science">
        <title>Genome sequence of the nematode C. elegans: a platform for investigating biology.</title>
        <authorList>
            <consortium name="The C. elegans sequencing consortium"/>
            <person name="Sulson J.E."/>
            <person name="Waterston R."/>
        </authorList>
    </citation>
    <scope>NUCLEOTIDE SEQUENCE [LARGE SCALE GENOMIC DNA]</scope>
    <source>
        <strain evidence="1 2">Bristol N2</strain>
    </source>
</reference>
<dbReference type="UCSC" id="F33E2.5">
    <property type="organism name" value="c. elegans"/>
</dbReference>
<evidence type="ECO:0000313" key="1">
    <source>
        <dbReference type="EMBL" id="CAB06543.1"/>
    </source>
</evidence>
<organism evidence="1 2">
    <name type="scientific">Caenorhabditis elegans</name>
    <dbReference type="NCBI Taxonomy" id="6239"/>
    <lineage>
        <taxon>Eukaryota</taxon>
        <taxon>Metazoa</taxon>
        <taxon>Ecdysozoa</taxon>
        <taxon>Nematoda</taxon>
        <taxon>Chromadorea</taxon>
        <taxon>Rhabditida</taxon>
        <taxon>Rhabditina</taxon>
        <taxon>Rhabditomorpha</taxon>
        <taxon>Rhabditoidea</taxon>
        <taxon>Rhabditidae</taxon>
        <taxon>Peloderinae</taxon>
        <taxon>Caenorhabditis</taxon>
    </lineage>
</organism>
<name>O01702_CAEEL</name>
<dbReference type="KEGG" id="cel:CELE_F33E2.5"/>
<dbReference type="WormBase" id="F33E2.5">
    <property type="protein sequence ID" value="CE09906"/>
    <property type="gene ID" value="WBGene00009361"/>
</dbReference>
<accession>O01702</accession>
<dbReference type="AlphaFoldDB" id="O01702"/>
<dbReference type="Proteomes" id="UP000001940">
    <property type="component" value="Chromosome I"/>
</dbReference>
<dbReference type="PeptideAtlas" id="O01702"/>
<dbReference type="PANTHER" id="PTHR34005:SF2">
    <property type="entry name" value="DUF4817 DOMAIN-CONTAINING PROTEIN-RELATED"/>
    <property type="match status" value="1"/>
</dbReference>
<dbReference type="EMBL" id="BX284601">
    <property type="protein sequence ID" value="CAB06543.1"/>
    <property type="molecule type" value="Genomic_DNA"/>
</dbReference>
<dbReference type="AGR" id="WB:WBGene00009361"/>
<dbReference type="PaxDb" id="6239-F33E2.5.1"/>
<dbReference type="STRING" id="6239.F33E2.5.2"/>
<dbReference type="HOGENOM" id="CLU_074433_0_0_1"/>